<organism evidence="2 3">
    <name type="scientific">Christensenella minuta</name>
    <dbReference type="NCBI Taxonomy" id="626937"/>
    <lineage>
        <taxon>Bacteria</taxon>
        <taxon>Bacillati</taxon>
        <taxon>Bacillota</taxon>
        <taxon>Clostridia</taxon>
        <taxon>Christensenellales</taxon>
        <taxon>Christensenellaceae</taxon>
        <taxon>Christensenella</taxon>
    </lineage>
</organism>
<dbReference type="Proteomes" id="UP000070366">
    <property type="component" value="Unassembled WGS sequence"/>
</dbReference>
<evidence type="ECO:0000313" key="3">
    <source>
        <dbReference type="Proteomes" id="UP000070366"/>
    </source>
</evidence>
<protein>
    <submittedName>
        <fullName evidence="2">Uncharacterized protein</fullName>
    </submittedName>
</protein>
<sequence length="123" mass="14155">MAKLYGSFEWNREMEVSEMALLKREEKRTKPAGAPPEYENRSDAEAINEIAQELEQAEEEAVIDDAAHIDEYTVPDAQDWEPESAGGKDMEQEEIFAVLERDTDEFQAEEEEEPFLVLDDAER</sequence>
<dbReference type="RefSeq" id="WP_156515109.1">
    <property type="nucleotide sequence ID" value="NZ_CABMOF010000001.1"/>
</dbReference>
<dbReference type="AlphaFoldDB" id="A0A136Q2M7"/>
<dbReference type="STRING" id="626937.HMPREF3293_02005"/>
<proteinExistence type="predicted"/>
<name>A0A136Q2M7_9FIRM</name>
<keyword evidence="3" id="KW-1185">Reference proteome</keyword>
<evidence type="ECO:0000256" key="1">
    <source>
        <dbReference type="SAM" id="MobiDB-lite"/>
    </source>
</evidence>
<feature type="region of interest" description="Disordered" evidence="1">
    <location>
        <begin position="22"/>
        <end position="44"/>
    </location>
</feature>
<accession>A0A136Q2M7</accession>
<comment type="caution">
    <text evidence="2">The sequence shown here is derived from an EMBL/GenBank/DDBJ whole genome shotgun (WGS) entry which is preliminary data.</text>
</comment>
<feature type="region of interest" description="Disordered" evidence="1">
    <location>
        <begin position="103"/>
        <end position="123"/>
    </location>
</feature>
<reference evidence="2 3" key="1">
    <citation type="submission" date="2016-02" db="EMBL/GenBank/DDBJ databases">
        <authorList>
            <person name="Wen L."/>
            <person name="He K."/>
            <person name="Yang H."/>
        </authorList>
    </citation>
    <scope>NUCLEOTIDE SEQUENCE [LARGE SCALE GENOMIC DNA]</scope>
    <source>
        <strain evidence="2 3">DSM 22607</strain>
    </source>
</reference>
<evidence type="ECO:0000313" key="2">
    <source>
        <dbReference type="EMBL" id="KXK64766.1"/>
    </source>
</evidence>
<gene>
    <name evidence="2" type="ORF">HMPREF3293_02005</name>
</gene>
<dbReference type="EMBL" id="LSZW01000063">
    <property type="protein sequence ID" value="KXK64766.1"/>
    <property type="molecule type" value="Genomic_DNA"/>
</dbReference>